<protein>
    <submittedName>
        <fullName evidence="3">Uncharacterized protein</fullName>
    </submittedName>
</protein>
<dbReference type="AlphaFoldDB" id="A0A7J7LNS1"/>
<evidence type="ECO:0000313" key="3">
    <source>
        <dbReference type="EMBL" id="KAF6144306.1"/>
    </source>
</evidence>
<feature type="coiled-coil region" evidence="1">
    <location>
        <begin position="460"/>
        <end position="501"/>
    </location>
</feature>
<reference evidence="3 4" key="1">
    <citation type="journal article" date="2020" name="IScience">
        <title>Genome Sequencing of the Endangered Kingdonia uniflora (Circaeasteraceae, Ranunculales) Reveals Potential Mechanisms of Evolutionary Specialization.</title>
        <authorList>
            <person name="Sun Y."/>
            <person name="Deng T."/>
            <person name="Zhang A."/>
            <person name="Moore M.J."/>
            <person name="Landis J.B."/>
            <person name="Lin N."/>
            <person name="Zhang H."/>
            <person name="Zhang X."/>
            <person name="Huang J."/>
            <person name="Zhang X."/>
            <person name="Sun H."/>
            <person name="Wang H."/>
        </authorList>
    </citation>
    <scope>NUCLEOTIDE SEQUENCE [LARGE SCALE GENOMIC DNA]</scope>
    <source>
        <strain evidence="3">TB1705</strain>
        <tissue evidence="3">Leaf</tissue>
    </source>
</reference>
<accession>A0A7J7LNS1</accession>
<proteinExistence type="predicted"/>
<gene>
    <name evidence="3" type="ORF">GIB67_024533</name>
</gene>
<evidence type="ECO:0000256" key="1">
    <source>
        <dbReference type="SAM" id="Coils"/>
    </source>
</evidence>
<feature type="region of interest" description="Disordered" evidence="2">
    <location>
        <begin position="88"/>
        <end position="115"/>
    </location>
</feature>
<keyword evidence="1" id="KW-0175">Coiled coil</keyword>
<name>A0A7J7LNS1_9MAGN</name>
<evidence type="ECO:0000313" key="4">
    <source>
        <dbReference type="Proteomes" id="UP000541444"/>
    </source>
</evidence>
<feature type="region of interest" description="Disordered" evidence="2">
    <location>
        <begin position="45"/>
        <end position="73"/>
    </location>
</feature>
<comment type="caution">
    <text evidence="3">The sequence shown here is derived from an EMBL/GenBank/DDBJ whole genome shotgun (WGS) entry which is preliminary data.</text>
</comment>
<keyword evidence="4" id="KW-1185">Reference proteome</keyword>
<dbReference type="EMBL" id="JACGCM010002131">
    <property type="protein sequence ID" value="KAF6144306.1"/>
    <property type="molecule type" value="Genomic_DNA"/>
</dbReference>
<feature type="region of interest" description="Disordered" evidence="2">
    <location>
        <begin position="348"/>
        <end position="369"/>
    </location>
</feature>
<feature type="compositionally biased region" description="Acidic residues" evidence="2">
    <location>
        <begin position="354"/>
        <end position="364"/>
    </location>
</feature>
<dbReference type="Proteomes" id="UP000541444">
    <property type="component" value="Unassembled WGS sequence"/>
</dbReference>
<feature type="compositionally biased region" description="Polar residues" evidence="2">
    <location>
        <begin position="88"/>
        <end position="107"/>
    </location>
</feature>
<organism evidence="3 4">
    <name type="scientific">Kingdonia uniflora</name>
    <dbReference type="NCBI Taxonomy" id="39325"/>
    <lineage>
        <taxon>Eukaryota</taxon>
        <taxon>Viridiplantae</taxon>
        <taxon>Streptophyta</taxon>
        <taxon>Embryophyta</taxon>
        <taxon>Tracheophyta</taxon>
        <taxon>Spermatophyta</taxon>
        <taxon>Magnoliopsida</taxon>
        <taxon>Ranunculales</taxon>
        <taxon>Circaeasteraceae</taxon>
        <taxon>Kingdonia</taxon>
    </lineage>
</organism>
<sequence length="506" mass="56918">MNVIIRSSVNGGSFLSKMVDFNKGESNVRKSCAVPFSPMSKFPRSKSVIEREQSIPRTPLQTAVGKEEFDSPSRLRNTRVVTYNNLDQDVQSSPKKPQGMSVQPQLQSSNPMANNNPALPMSLQGKLSILGKVHPTGEDACKEAILDHQGQISIIFPLVLRKLERSFQRKVICSEERFANEEHCNSLACPGHTYTMRIMECKEKLDYTVLYESQFLMELQRHSSMTTTEASYLTIGTIEPPLNKQHDFLQYPLDGMESLGTEEDLIALGHNMTVVEADGHYVEPFVELKISGYLSSSPPSATFFAFSLSILYISDYPTVRNTARMSRVGASTLSRGYRASVNVRGMTTAGLTDSEQDDSDDEHDNNESHPQVVDTVNYCAYPAVLNCGNNNFDVFELENLDENWSNQKQNEFEDSSPEDLYDQTYFKCMKLGKLNKVLKDQVNTLKCDFKNKTENTSHKIEALESDKQGLHDKVLLLEKEVNDAKEKMKSTLDELHSAKLDVVLSQ</sequence>
<evidence type="ECO:0000256" key="2">
    <source>
        <dbReference type="SAM" id="MobiDB-lite"/>
    </source>
</evidence>